<evidence type="ECO:0000313" key="2">
    <source>
        <dbReference type="Proteomes" id="UP000596902"/>
    </source>
</evidence>
<sequence length="110" mass="13037">DLDYRVQARIRPVSLSDLSAEELESRFNEELFRITLLLVGTILMLARKDMSLEDEAFARTQDTRLQWLHDIVIAKSARTDEQNKYLQDYKHTHQFEGWLNFVCVVIHELE</sequence>
<feature type="non-terminal residue" evidence="1">
    <location>
        <position position="110"/>
    </location>
</feature>
<dbReference type="Proteomes" id="UP000596902">
    <property type="component" value="Unassembled WGS sequence"/>
</dbReference>
<organism evidence="1 2">
    <name type="scientific">Alternaria burnsii</name>
    <dbReference type="NCBI Taxonomy" id="1187904"/>
    <lineage>
        <taxon>Eukaryota</taxon>
        <taxon>Fungi</taxon>
        <taxon>Dikarya</taxon>
        <taxon>Ascomycota</taxon>
        <taxon>Pezizomycotina</taxon>
        <taxon>Dothideomycetes</taxon>
        <taxon>Pleosporomycetidae</taxon>
        <taxon>Pleosporales</taxon>
        <taxon>Pleosporineae</taxon>
        <taxon>Pleosporaceae</taxon>
        <taxon>Alternaria</taxon>
        <taxon>Alternaria sect. Alternaria</taxon>
    </lineage>
</organism>
<keyword evidence="2" id="KW-1185">Reference proteome</keyword>
<reference evidence="1" key="2">
    <citation type="submission" date="2020-08" db="EMBL/GenBank/DDBJ databases">
        <title>Draft Genome Sequence of Cumin Blight Pathogen Alternaria burnsii.</title>
        <authorList>
            <person name="Feng Z."/>
        </authorList>
    </citation>
    <scope>NUCLEOTIDE SEQUENCE</scope>
    <source>
        <strain evidence="1">CBS107.38</strain>
    </source>
</reference>
<dbReference type="RefSeq" id="XP_038788889.1">
    <property type="nucleotide sequence ID" value="XM_038929182.1"/>
</dbReference>
<gene>
    <name evidence="1" type="ORF">GT037_004135</name>
</gene>
<accession>A0A8H7B765</accession>
<dbReference type="AlphaFoldDB" id="A0A8H7B765"/>
<proteinExistence type="predicted"/>
<dbReference type="GeneID" id="62202360"/>
<protein>
    <submittedName>
        <fullName evidence="1">Uncharacterized protein</fullName>
    </submittedName>
</protein>
<comment type="caution">
    <text evidence="1">The sequence shown here is derived from an EMBL/GenBank/DDBJ whole genome shotgun (WGS) entry which is preliminary data.</text>
</comment>
<name>A0A8H7B765_9PLEO</name>
<reference evidence="1" key="1">
    <citation type="submission" date="2020-01" db="EMBL/GenBank/DDBJ databases">
        <authorList>
            <person name="Feng Z.H.Z."/>
        </authorList>
    </citation>
    <scope>NUCLEOTIDE SEQUENCE</scope>
    <source>
        <strain evidence="1">CBS107.38</strain>
    </source>
</reference>
<dbReference type="EMBL" id="JAAABM010000004">
    <property type="protein sequence ID" value="KAF7678754.1"/>
    <property type="molecule type" value="Genomic_DNA"/>
</dbReference>
<evidence type="ECO:0000313" key="1">
    <source>
        <dbReference type="EMBL" id="KAF7678754.1"/>
    </source>
</evidence>